<evidence type="ECO:0000256" key="4">
    <source>
        <dbReference type="ARBA" id="ARBA00023136"/>
    </source>
</evidence>
<evidence type="ECO:0000256" key="3">
    <source>
        <dbReference type="ARBA" id="ARBA00022989"/>
    </source>
</evidence>
<feature type="region of interest" description="Disordered" evidence="5">
    <location>
        <begin position="1"/>
        <end position="37"/>
    </location>
</feature>
<evidence type="ECO:0000256" key="1">
    <source>
        <dbReference type="ARBA" id="ARBA00004370"/>
    </source>
</evidence>
<comment type="subcellular location">
    <subcellularLocation>
        <location evidence="1">Membrane</location>
    </subcellularLocation>
</comment>
<feature type="compositionally biased region" description="Polar residues" evidence="5">
    <location>
        <begin position="1"/>
        <end position="12"/>
    </location>
</feature>
<name>A0A9W7VYJ2_9PEZI</name>
<evidence type="ECO:0000259" key="6">
    <source>
        <dbReference type="Pfam" id="PF04116"/>
    </source>
</evidence>
<evidence type="ECO:0000313" key="7">
    <source>
        <dbReference type="EMBL" id="KAH9810936.1"/>
    </source>
</evidence>
<reference evidence="7 8" key="2">
    <citation type="journal article" date="2021" name="Curr. Genet.">
        <title>Genetic response to nitrogen starvation in the aggressive Eucalyptus foliar pathogen Teratosphaeria destructans.</title>
        <authorList>
            <person name="Havenga M."/>
            <person name="Wingfield B.D."/>
            <person name="Wingfield M.J."/>
            <person name="Dreyer L.L."/>
            <person name="Roets F."/>
            <person name="Aylward J."/>
        </authorList>
    </citation>
    <scope>NUCLEOTIDE SEQUENCE [LARGE SCALE GENOMIC DNA]</scope>
    <source>
        <strain evidence="7">CMW44962</strain>
    </source>
</reference>
<dbReference type="GO" id="GO:0016020">
    <property type="term" value="C:membrane"/>
    <property type="evidence" value="ECO:0007669"/>
    <property type="project" value="UniProtKB-SubCell"/>
</dbReference>
<organism evidence="7 8">
    <name type="scientific">Teratosphaeria destructans</name>
    <dbReference type="NCBI Taxonomy" id="418781"/>
    <lineage>
        <taxon>Eukaryota</taxon>
        <taxon>Fungi</taxon>
        <taxon>Dikarya</taxon>
        <taxon>Ascomycota</taxon>
        <taxon>Pezizomycotina</taxon>
        <taxon>Dothideomycetes</taxon>
        <taxon>Dothideomycetidae</taxon>
        <taxon>Mycosphaerellales</taxon>
        <taxon>Teratosphaeriaceae</taxon>
        <taxon>Teratosphaeria</taxon>
    </lineage>
</organism>
<dbReference type="AlphaFoldDB" id="A0A9W7VYJ2"/>
<evidence type="ECO:0000256" key="2">
    <source>
        <dbReference type="ARBA" id="ARBA00022692"/>
    </source>
</evidence>
<dbReference type="PANTHER" id="PTHR11863">
    <property type="entry name" value="STEROL DESATURASE"/>
    <property type="match status" value="1"/>
</dbReference>
<feature type="compositionally biased region" description="Polar residues" evidence="5">
    <location>
        <begin position="18"/>
        <end position="37"/>
    </location>
</feature>
<proteinExistence type="predicted"/>
<dbReference type="GO" id="GO:0016491">
    <property type="term" value="F:oxidoreductase activity"/>
    <property type="evidence" value="ECO:0007669"/>
    <property type="project" value="InterPro"/>
</dbReference>
<protein>
    <submittedName>
        <fullName evidence="7">ERG25-C-4 methyl sterol oxidase</fullName>
    </submittedName>
</protein>
<comment type="caution">
    <text evidence="7">The sequence shown here is derived from an EMBL/GenBank/DDBJ whole genome shotgun (WGS) entry which is preliminary data.</text>
</comment>
<dbReference type="Proteomes" id="UP001138500">
    <property type="component" value="Unassembled WGS sequence"/>
</dbReference>
<keyword evidence="8" id="KW-1185">Reference proteome</keyword>
<keyword evidence="4" id="KW-0472">Membrane</keyword>
<reference evidence="7 8" key="1">
    <citation type="journal article" date="2018" name="IMA Fungus">
        <title>IMA Genome-F 10: Nine draft genome sequences of Claviceps purpurea s.lat., including C. arundinis, C. humidiphila, and C. cf. spartinae, pseudomolecules for the pitch canker pathogen Fusarium circinatum, draft genome of Davidsoniella eucalypti, Grosmannia galeiformis, Quambalaria eucalypti, and Teratosphaeria destructans.</title>
        <authorList>
            <person name="Wingfield B.D."/>
            <person name="Liu M."/>
            <person name="Nguyen H.D."/>
            <person name="Lane F.A."/>
            <person name="Morgan S.W."/>
            <person name="De Vos L."/>
            <person name="Wilken P.M."/>
            <person name="Duong T.A."/>
            <person name="Aylward J."/>
            <person name="Coetzee M.P."/>
            <person name="Dadej K."/>
            <person name="De Beer Z.W."/>
            <person name="Findlay W."/>
            <person name="Havenga M."/>
            <person name="Kolarik M."/>
            <person name="Menzies J.G."/>
            <person name="Naidoo K."/>
            <person name="Pochopski O."/>
            <person name="Shoukouhi P."/>
            <person name="Santana Q.C."/>
            <person name="Seifert K.A."/>
            <person name="Soal N."/>
            <person name="Steenkamp E.T."/>
            <person name="Tatham C.T."/>
            <person name="van der Nest M.A."/>
            <person name="Wingfield M.J."/>
        </authorList>
    </citation>
    <scope>NUCLEOTIDE SEQUENCE [LARGE SCALE GENOMIC DNA]</scope>
    <source>
        <strain evidence="7">CMW44962</strain>
    </source>
</reference>
<dbReference type="GO" id="GO:0005506">
    <property type="term" value="F:iron ion binding"/>
    <property type="evidence" value="ECO:0007669"/>
    <property type="project" value="InterPro"/>
</dbReference>
<dbReference type="GO" id="GO:0008610">
    <property type="term" value="P:lipid biosynthetic process"/>
    <property type="evidence" value="ECO:0007669"/>
    <property type="project" value="InterPro"/>
</dbReference>
<dbReference type="EMBL" id="RIBY02002500">
    <property type="protein sequence ID" value="KAH9810936.1"/>
    <property type="molecule type" value="Genomic_DNA"/>
</dbReference>
<dbReference type="InterPro" id="IPR006694">
    <property type="entry name" value="Fatty_acid_hydroxylase"/>
</dbReference>
<dbReference type="OrthoDB" id="6354873at2759"/>
<sequence length="402" mass="47006">MAVTHISQTQMQPAPVTQEATGRQMPSQTMGGANNPMKSTWRTWDKSRWTRHHYLYDWLNVHPTDAGREVPVHQKTDKMPYLPHFEGHKWILAHALWPVVLHQVILSLTGWQTLSWGWVFLGYTIAFKINAVHEIHTLRELGHQYGFLDGDKHARDQIPDSDVSSVFHSLSSTSTIRPMMSVFLAYRRAQSPVNTFTRNTLPSFLPQNTASLIAWNTAIVALEIGLYGIVLDFFFYWYHRVMHESNYLWKFHRKHHMTKHPNPLLSLYADTEQEIFDIAIVPIATFVALKYGFQLPMGFYEWWLCHQYVVFTELWGHSGLRVWTTPPTTATWFLKLWDAELITEDHDLHHRKGWKSSHNYGKQTRLWDVVFGSTCDRIEQVEGNVDRERAIRMNFFGAPTLY</sequence>
<accession>A0A9W7VYJ2</accession>
<keyword evidence="2" id="KW-0812">Transmembrane</keyword>
<feature type="domain" description="Fatty acid hydroxylase" evidence="6">
    <location>
        <begin position="226"/>
        <end position="373"/>
    </location>
</feature>
<keyword evidence="3" id="KW-1133">Transmembrane helix</keyword>
<evidence type="ECO:0000313" key="8">
    <source>
        <dbReference type="Proteomes" id="UP001138500"/>
    </source>
</evidence>
<gene>
    <name evidence="7" type="ORF">Tdes44962_MAKER05963</name>
</gene>
<evidence type="ECO:0000256" key="5">
    <source>
        <dbReference type="SAM" id="MobiDB-lite"/>
    </source>
</evidence>
<dbReference type="Pfam" id="PF04116">
    <property type="entry name" value="FA_hydroxylase"/>
    <property type="match status" value="1"/>
</dbReference>
<dbReference type="InterPro" id="IPR050307">
    <property type="entry name" value="Sterol_Desaturase_Related"/>
</dbReference>